<gene>
    <name evidence="3" type="ordered locus">Mycch_4026</name>
</gene>
<dbReference type="AlphaFoldDB" id="I4BN92"/>
<evidence type="ECO:0000313" key="4">
    <source>
        <dbReference type="Proteomes" id="UP000006057"/>
    </source>
</evidence>
<reference evidence="3 4" key="1">
    <citation type="submission" date="2012-06" db="EMBL/GenBank/DDBJ databases">
        <title>Complete sequence of chromosome of Mycobacterium chubuense NBB4.</title>
        <authorList>
            <consortium name="US DOE Joint Genome Institute"/>
            <person name="Lucas S."/>
            <person name="Han J."/>
            <person name="Lapidus A."/>
            <person name="Cheng J.-F."/>
            <person name="Goodwin L."/>
            <person name="Pitluck S."/>
            <person name="Peters L."/>
            <person name="Mikhailova N."/>
            <person name="Teshima H."/>
            <person name="Detter J.C."/>
            <person name="Han C."/>
            <person name="Tapia R."/>
            <person name="Land M."/>
            <person name="Hauser L."/>
            <person name="Kyrpides N."/>
            <person name="Ivanova N."/>
            <person name="Pagani I."/>
            <person name="Mattes T."/>
            <person name="Holmes A."/>
            <person name="Rutledge P."/>
            <person name="Paulsen I."/>
            <person name="Coleman N."/>
            <person name="Woyke T."/>
        </authorList>
    </citation>
    <scope>NUCLEOTIDE SEQUENCE [LARGE SCALE GENOMIC DNA]</scope>
    <source>
        <strain evidence="3 4">NBB4</strain>
    </source>
</reference>
<keyword evidence="4" id="KW-1185">Reference proteome</keyword>
<dbReference type="InterPro" id="IPR012349">
    <property type="entry name" value="Split_barrel_FMN-bd"/>
</dbReference>
<dbReference type="KEGG" id="mcb:Mycch_4026"/>
<organism evidence="3 4">
    <name type="scientific">Mycolicibacterium chubuense (strain NBB4)</name>
    <name type="common">Mycobacterium chubuense</name>
    <dbReference type="NCBI Taxonomy" id="710421"/>
    <lineage>
        <taxon>Bacteria</taxon>
        <taxon>Bacillati</taxon>
        <taxon>Actinomycetota</taxon>
        <taxon>Actinomycetes</taxon>
        <taxon>Mycobacteriales</taxon>
        <taxon>Mycobacteriaceae</taxon>
        <taxon>Mycolicibacterium</taxon>
    </lineage>
</organism>
<sequence>MPLRYVDPHKKRGRSYARSARFGRSPVGQFIARHIARRTDPYLFRLTGGRVNMGPVINAPLVSTGAKSGQKRQVQLTYFNDGPDVILIASNFGGAKHPQWYHNLKAHPECEFGDEPFTAQQVTDPDEYARLFSLAERIYPGYRDYRAKTAPTGRTIPIFRLVPR</sequence>
<accession>I4BN92</accession>
<evidence type="ECO:0000256" key="1">
    <source>
        <dbReference type="ARBA" id="ARBA00008710"/>
    </source>
</evidence>
<proteinExistence type="inferred from homology"/>
<dbReference type="PANTHER" id="PTHR39428:SF1">
    <property type="entry name" value="F420H(2)-DEPENDENT QUINONE REDUCTASE RV1261C"/>
    <property type="match status" value="1"/>
</dbReference>
<dbReference type="NCBIfam" id="TIGR00026">
    <property type="entry name" value="hi_GC_TIGR00026"/>
    <property type="match status" value="1"/>
</dbReference>
<dbReference type="GO" id="GO:0005886">
    <property type="term" value="C:plasma membrane"/>
    <property type="evidence" value="ECO:0007669"/>
    <property type="project" value="TreeGrafter"/>
</dbReference>
<dbReference type="eggNOG" id="COG3945">
    <property type="taxonomic scope" value="Bacteria"/>
</dbReference>
<dbReference type="OrthoDB" id="8225825at2"/>
<dbReference type="InterPro" id="IPR004378">
    <property type="entry name" value="F420H2_quin_Rdtase"/>
</dbReference>
<dbReference type="HOGENOM" id="CLU_114921_0_1_11"/>
<evidence type="ECO:0000313" key="3">
    <source>
        <dbReference type="EMBL" id="AFM18749.1"/>
    </source>
</evidence>
<dbReference type="EMBL" id="CP003053">
    <property type="protein sequence ID" value="AFM18749.1"/>
    <property type="molecule type" value="Genomic_DNA"/>
</dbReference>
<dbReference type="Gene3D" id="2.30.110.10">
    <property type="entry name" value="Electron Transport, Fmn-binding Protein, Chain A"/>
    <property type="match status" value="1"/>
</dbReference>
<dbReference type="Proteomes" id="UP000006057">
    <property type="component" value="Chromosome"/>
</dbReference>
<dbReference type="STRING" id="710421.Mycch_4026"/>
<protein>
    <submittedName>
        <fullName evidence="3">Deazaflavin-dependent nitroreductase family protein</fullName>
    </submittedName>
</protein>
<dbReference type="PATRIC" id="fig|710421.3.peg.4023"/>
<evidence type="ECO:0000256" key="2">
    <source>
        <dbReference type="ARBA" id="ARBA00049106"/>
    </source>
</evidence>
<dbReference type="PANTHER" id="PTHR39428">
    <property type="entry name" value="F420H(2)-DEPENDENT QUINONE REDUCTASE RV1261C"/>
    <property type="match status" value="1"/>
</dbReference>
<comment type="similarity">
    <text evidence="1">Belongs to the F420H(2)-dependent quinone reductase family.</text>
</comment>
<dbReference type="GO" id="GO:0070967">
    <property type="term" value="F:coenzyme F420 binding"/>
    <property type="evidence" value="ECO:0007669"/>
    <property type="project" value="TreeGrafter"/>
</dbReference>
<comment type="catalytic activity">
    <reaction evidence="2">
        <text>oxidized coenzyme F420-(gamma-L-Glu)(n) + a quinol + H(+) = reduced coenzyme F420-(gamma-L-Glu)(n) + a quinone</text>
        <dbReference type="Rhea" id="RHEA:39663"/>
        <dbReference type="Rhea" id="RHEA-COMP:12939"/>
        <dbReference type="Rhea" id="RHEA-COMP:14378"/>
        <dbReference type="ChEBI" id="CHEBI:15378"/>
        <dbReference type="ChEBI" id="CHEBI:24646"/>
        <dbReference type="ChEBI" id="CHEBI:132124"/>
        <dbReference type="ChEBI" id="CHEBI:133980"/>
        <dbReference type="ChEBI" id="CHEBI:139511"/>
    </reaction>
</comment>
<dbReference type="Pfam" id="PF04075">
    <property type="entry name" value="F420H2_quin_red"/>
    <property type="match status" value="1"/>
</dbReference>
<name>I4BN92_MYCCN</name>
<dbReference type="RefSeq" id="WP_014817222.1">
    <property type="nucleotide sequence ID" value="NC_018027.1"/>
</dbReference>
<dbReference type="GO" id="GO:0016491">
    <property type="term" value="F:oxidoreductase activity"/>
    <property type="evidence" value="ECO:0007669"/>
    <property type="project" value="InterPro"/>
</dbReference>